<dbReference type="KEGG" id="nmes:H9L09_04355"/>
<dbReference type="GO" id="GO:0070012">
    <property type="term" value="F:oligopeptidase activity"/>
    <property type="evidence" value="ECO:0007669"/>
    <property type="project" value="TreeGrafter"/>
</dbReference>
<evidence type="ECO:0000259" key="7">
    <source>
        <dbReference type="Pfam" id="PF00326"/>
    </source>
</evidence>
<dbReference type="PANTHER" id="PTHR42881">
    <property type="entry name" value="PROLYL ENDOPEPTIDASE"/>
    <property type="match status" value="1"/>
</dbReference>
<keyword evidence="6" id="KW-0720">Serine protease</keyword>
<proteinExistence type="inferred from homology"/>
<organism evidence="9 10">
    <name type="scientific">Nocardioides mesophilus</name>
    <dbReference type="NCBI Taxonomy" id="433659"/>
    <lineage>
        <taxon>Bacteria</taxon>
        <taxon>Bacillati</taxon>
        <taxon>Actinomycetota</taxon>
        <taxon>Actinomycetes</taxon>
        <taxon>Propionibacteriales</taxon>
        <taxon>Nocardioidaceae</taxon>
        <taxon>Nocardioides</taxon>
    </lineage>
</organism>
<evidence type="ECO:0000313" key="9">
    <source>
        <dbReference type="EMBL" id="QNN53661.1"/>
    </source>
</evidence>
<dbReference type="AlphaFoldDB" id="A0A7G9RDI6"/>
<dbReference type="RefSeq" id="WP_187579502.1">
    <property type="nucleotide sequence ID" value="NZ_CP060713.1"/>
</dbReference>
<dbReference type="EC" id="3.4.21.26" evidence="3"/>
<evidence type="ECO:0000256" key="6">
    <source>
        <dbReference type="ARBA" id="ARBA00022825"/>
    </source>
</evidence>
<dbReference type="EMBL" id="CP060713">
    <property type="protein sequence ID" value="QNN53661.1"/>
    <property type="molecule type" value="Genomic_DNA"/>
</dbReference>
<dbReference type="GO" id="GO:0005829">
    <property type="term" value="C:cytosol"/>
    <property type="evidence" value="ECO:0007669"/>
    <property type="project" value="TreeGrafter"/>
</dbReference>
<evidence type="ECO:0000259" key="8">
    <source>
        <dbReference type="Pfam" id="PF02897"/>
    </source>
</evidence>
<evidence type="ECO:0000256" key="2">
    <source>
        <dbReference type="ARBA" id="ARBA00005228"/>
    </source>
</evidence>
<dbReference type="InterPro" id="IPR023302">
    <property type="entry name" value="Pept_S9A_N"/>
</dbReference>
<evidence type="ECO:0000256" key="3">
    <source>
        <dbReference type="ARBA" id="ARBA00011897"/>
    </source>
</evidence>
<dbReference type="InterPro" id="IPR051167">
    <property type="entry name" value="Prolyl_oligopep/macrocyclase"/>
</dbReference>
<dbReference type="FunFam" id="3.40.50.1820:FF:000005">
    <property type="entry name" value="Prolyl endopeptidase"/>
    <property type="match status" value="1"/>
</dbReference>
<dbReference type="PRINTS" id="PR00862">
    <property type="entry name" value="PROLIGOPTASE"/>
</dbReference>
<gene>
    <name evidence="9" type="ORF">H9L09_04355</name>
</gene>
<feature type="domain" description="Peptidase S9 prolyl oligopeptidase catalytic" evidence="7">
    <location>
        <begin position="494"/>
        <end position="699"/>
    </location>
</feature>
<dbReference type="SUPFAM" id="SSF50993">
    <property type="entry name" value="Peptidase/esterase 'gauge' domain"/>
    <property type="match status" value="1"/>
</dbReference>
<comment type="catalytic activity">
    <reaction evidence="1">
        <text>Hydrolysis of Pro-|-Xaa &gt;&gt; Ala-|-Xaa in oligopeptides.</text>
        <dbReference type="EC" id="3.4.21.26"/>
    </reaction>
</comment>
<dbReference type="Gene3D" id="2.130.10.120">
    <property type="entry name" value="Prolyl oligopeptidase, N-terminal domain"/>
    <property type="match status" value="1"/>
</dbReference>
<keyword evidence="4" id="KW-0645">Protease</keyword>
<sequence length="703" mass="75705">MSHPETRRDATVEQLHGREIADPYRWLEDPDSAETGAWVAAQNAASRAHLDALASREWFQATMSAIVAMPRAGTPARIGERYLVSRNDGTQQQDQWYVADSLEELRSGGRLLLDPNTFSQDGTASLAWYDESRDGSLLAYQVSEGGSDWTTIRVRDVATGQDLDDVLTKVKFSAATWLPDGSFLYVHFPTEGEGRGTEAAALPAGRLRRHVLGTPQAQDPVVWELPEEPRVIPEPELSHDGRWLVLHFSEGTSEKNRLWAYPVRTEHGTSTLGEPLKVVDETRAAFRFVRSQDDRLLLHTDLDAPLGRVVRVDLSGPAPSGRVDDLELVDVVGESDAALDAITAAADELLTVHLVDAQPRITRHGLDGSELGRVDVTGGSVVALRGKAGRDEVLLGLTSVTSRVTPYRLLLPSGEVAVVDGLAPEAPGGAPAWEPPEVSVERRRATSKDGTEVPYFLVRRADVELDEPRPTLLYGYGGFNIAVLADFRPTFAGWLSAGGVLAIANLRGGSEYGADWHDAGRLHRKQNVFDDFAAVGDHLVADAVTTPAQLALHGGSNGGLLVGATMLQRPDLAAVALPAVGVLDMLRFHLFTIGAAWISDYGSPEDPEMFETLLAYSPLHNVRAGQAYPATLVLTGDHDDRVVPAHSFKFTAELQRAQGGDAPVLARIETSTGHGLGKPASVIAAETADLLAFAAEHTGLVPS</sequence>
<evidence type="ECO:0000313" key="10">
    <source>
        <dbReference type="Proteomes" id="UP000515947"/>
    </source>
</evidence>
<comment type="similarity">
    <text evidence="2">Belongs to the peptidase S9A family.</text>
</comment>
<accession>A0A7G9RDI6</accession>
<evidence type="ECO:0000256" key="4">
    <source>
        <dbReference type="ARBA" id="ARBA00022670"/>
    </source>
</evidence>
<keyword evidence="10" id="KW-1185">Reference proteome</keyword>
<dbReference type="Gene3D" id="3.40.50.1820">
    <property type="entry name" value="alpha/beta hydrolase"/>
    <property type="match status" value="1"/>
</dbReference>
<dbReference type="GO" id="GO:0004252">
    <property type="term" value="F:serine-type endopeptidase activity"/>
    <property type="evidence" value="ECO:0007669"/>
    <property type="project" value="UniProtKB-EC"/>
</dbReference>
<dbReference type="GO" id="GO:0006508">
    <property type="term" value="P:proteolysis"/>
    <property type="evidence" value="ECO:0007669"/>
    <property type="project" value="UniProtKB-KW"/>
</dbReference>
<keyword evidence="5" id="KW-0378">Hydrolase</keyword>
<dbReference type="Pfam" id="PF00326">
    <property type="entry name" value="Peptidase_S9"/>
    <property type="match status" value="1"/>
</dbReference>
<name>A0A7G9RDI6_9ACTN</name>
<dbReference type="PANTHER" id="PTHR42881:SF2">
    <property type="entry name" value="PROLYL ENDOPEPTIDASE"/>
    <property type="match status" value="1"/>
</dbReference>
<evidence type="ECO:0000256" key="1">
    <source>
        <dbReference type="ARBA" id="ARBA00001070"/>
    </source>
</evidence>
<dbReference type="InterPro" id="IPR001375">
    <property type="entry name" value="Peptidase_S9_cat"/>
</dbReference>
<dbReference type="InterPro" id="IPR002470">
    <property type="entry name" value="Peptidase_S9A"/>
</dbReference>
<protein>
    <recommendedName>
        <fullName evidence="3">prolyl oligopeptidase</fullName>
        <ecNumber evidence="3">3.4.21.26</ecNumber>
    </recommendedName>
</protein>
<dbReference type="Pfam" id="PF02897">
    <property type="entry name" value="Peptidase_S9_N"/>
    <property type="match status" value="1"/>
</dbReference>
<feature type="domain" description="Peptidase S9A N-terminal" evidence="8">
    <location>
        <begin position="4"/>
        <end position="418"/>
    </location>
</feature>
<dbReference type="SUPFAM" id="SSF53474">
    <property type="entry name" value="alpha/beta-Hydrolases"/>
    <property type="match status" value="1"/>
</dbReference>
<dbReference type="InterPro" id="IPR029058">
    <property type="entry name" value="AB_hydrolase_fold"/>
</dbReference>
<evidence type="ECO:0000256" key="5">
    <source>
        <dbReference type="ARBA" id="ARBA00022801"/>
    </source>
</evidence>
<reference evidence="9 10" key="1">
    <citation type="submission" date="2020-08" db="EMBL/GenBank/DDBJ databases">
        <title>Genome sequence of Nocardioides mesophilus KACC 16243T.</title>
        <authorList>
            <person name="Hyun D.-W."/>
            <person name="Bae J.-W."/>
        </authorList>
    </citation>
    <scope>NUCLEOTIDE SEQUENCE [LARGE SCALE GENOMIC DNA]</scope>
    <source>
        <strain evidence="9 10">KACC 16243</strain>
    </source>
</reference>
<dbReference type="Proteomes" id="UP000515947">
    <property type="component" value="Chromosome"/>
</dbReference>